<gene>
    <name evidence="3" type="ORF">LCGC14_1839850</name>
</gene>
<reference evidence="3" key="1">
    <citation type="journal article" date="2015" name="Nature">
        <title>Complex archaea that bridge the gap between prokaryotes and eukaryotes.</title>
        <authorList>
            <person name="Spang A."/>
            <person name="Saw J.H."/>
            <person name="Jorgensen S.L."/>
            <person name="Zaremba-Niedzwiedzka K."/>
            <person name="Martijn J."/>
            <person name="Lind A.E."/>
            <person name="van Eijk R."/>
            <person name="Schleper C."/>
            <person name="Guy L."/>
            <person name="Ettema T.J."/>
        </authorList>
    </citation>
    <scope>NUCLEOTIDE SEQUENCE</scope>
</reference>
<dbReference type="InterPro" id="IPR050194">
    <property type="entry name" value="Glycosyltransferase_grp1"/>
</dbReference>
<accession>A0A0F9IT01</accession>
<feature type="domain" description="Glycosyltransferase subfamily 4-like N-terminal" evidence="2">
    <location>
        <begin position="16"/>
        <end position="138"/>
    </location>
</feature>
<evidence type="ECO:0000259" key="2">
    <source>
        <dbReference type="Pfam" id="PF13439"/>
    </source>
</evidence>
<dbReference type="Pfam" id="PF00534">
    <property type="entry name" value="Glycos_transf_1"/>
    <property type="match status" value="1"/>
</dbReference>
<sequence>MAPALTYLTGYPLLVEKKLRRIFDKGFDVIHYHNISLFGGLAVLGFGDAIKLFSLHTYWLICPTHYLWKFNREICQEKECLKCTVFYRKLPPQLWRYSNLHDKMLKNVNALIAPSAFLRDRHLEEGIKTPLEWISNFVLPPGQNNTAKEESSAGEIKSLVPYFLYSGRLEFYKGVHVLIRAYIRKKRKSRLLIAGDGTYFRALKLQAGNNPNIVFLGQVSPEKLKVLYRNALALIMPSLWPENCSISVLEATSHGLPIITTGNGGLREVVEGNKAGIVYADADELADALERIEENVNLRDKLAASTLRAYQKYYTPEAYLHKYYSLIDRL</sequence>
<evidence type="ECO:0000259" key="1">
    <source>
        <dbReference type="Pfam" id="PF00534"/>
    </source>
</evidence>
<comment type="caution">
    <text evidence="3">The sequence shown here is derived from an EMBL/GenBank/DDBJ whole genome shotgun (WGS) entry which is preliminary data.</text>
</comment>
<organism evidence="3">
    <name type="scientific">marine sediment metagenome</name>
    <dbReference type="NCBI Taxonomy" id="412755"/>
    <lineage>
        <taxon>unclassified sequences</taxon>
        <taxon>metagenomes</taxon>
        <taxon>ecological metagenomes</taxon>
    </lineage>
</organism>
<evidence type="ECO:0008006" key="4">
    <source>
        <dbReference type="Google" id="ProtNLM"/>
    </source>
</evidence>
<protein>
    <recommendedName>
        <fullName evidence="4">Glycosyl transferase family 1 domain-containing protein</fullName>
    </recommendedName>
</protein>
<dbReference type="SUPFAM" id="SSF53756">
    <property type="entry name" value="UDP-Glycosyltransferase/glycogen phosphorylase"/>
    <property type="match status" value="1"/>
</dbReference>
<dbReference type="PANTHER" id="PTHR45947">
    <property type="entry name" value="SULFOQUINOVOSYL TRANSFERASE SQD2"/>
    <property type="match status" value="1"/>
</dbReference>
<dbReference type="EMBL" id="LAZR01018304">
    <property type="protein sequence ID" value="KKL96900.1"/>
    <property type="molecule type" value="Genomic_DNA"/>
</dbReference>
<dbReference type="Gene3D" id="3.40.50.2000">
    <property type="entry name" value="Glycogen Phosphorylase B"/>
    <property type="match status" value="2"/>
</dbReference>
<dbReference type="AlphaFoldDB" id="A0A0F9IT01"/>
<dbReference type="GO" id="GO:0016757">
    <property type="term" value="F:glycosyltransferase activity"/>
    <property type="evidence" value="ECO:0007669"/>
    <property type="project" value="InterPro"/>
</dbReference>
<dbReference type="InterPro" id="IPR028098">
    <property type="entry name" value="Glyco_trans_4-like_N"/>
</dbReference>
<dbReference type="PANTHER" id="PTHR45947:SF13">
    <property type="entry name" value="TRANSFERASE"/>
    <property type="match status" value="1"/>
</dbReference>
<name>A0A0F9IT01_9ZZZZ</name>
<feature type="domain" description="Glycosyl transferase family 1" evidence="1">
    <location>
        <begin position="155"/>
        <end position="303"/>
    </location>
</feature>
<proteinExistence type="predicted"/>
<evidence type="ECO:0000313" key="3">
    <source>
        <dbReference type="EMBL" id="KKL96900.1"/>
    </source>
</evidence>
<dbReference type="CDD" id="cd03801">
    <property type="entry name" value="GT4_PimA-like"/>
    <property type="match status" value="1"/>
</dbReference>
<dbReference type="InterPro" id="IPR001296">
    <property type="entry name" value="Glyco_trans_1"/>
</dbReference>
<dbReference type="Pfam" id="PF13439">
    <property type="entry name" value="Glyco_transf_4"/>
    <property type="match status" value="1"/>
</dbReference>